<reference evidence="2" key="1">
    <citation type="submission" date="2012-09" db="EMBL/GenBank/DDBJ databases">
        <title>Metagenomic Characterization of a Microbial Community in Wastewater Detects High Levels of Antibiotic Resistance.</title>
        <authorList>
            <person name="Abrams M."/>
            <person name="Caldwell A."/>
            <person name="Vandaei E."/>
            <person name="Lee W."/>
            <person name="Perrott J."/>
            <person name="Khan S.Y."/>
            <person name="Ta J."/>
            <person name="Romero D."/>
            <person name="Nguyen V."/>
            <person name="Pourmand N."/>
            <person name="Ouverney C.C."/>
        </authorList>
    </citation>
    <scope>NUCLEOTIDE SEQUENCE</scope>
</reference>
<proteinExistence type="predicted"/>
<accession>L7VUK7</accession>
<organism evidence="2">
    <name type="scientific">uncultured bacterium A1Q1_fos_600</name>
    <dbReference type="NCBI Taxonomy" id="1256587"/>
    <lineage>
        <taxon>Bacteria</taxon>
        <taxon>environmental samples</taxon>
    </lineage>
</organism>
<name>L7VUK7_9BACT</name>
<sequence>MHPSDLRQHRHADHSCSPPHAMVRSSVFAWVSFRRALPSKLGQFCASINRRSHFKFI</sequence>
<feature type="region of interest" description="Disordered" evidence="1">
    <location>
        <begin position="1"/>
        <end position="20"/>
    </location>
</feature>
<dbReference type="EMBL" id="JX649864">
    <property type="protein sequence ID" value="AGC71159.1"/>
    <property type="molecule type" value="Genomic_DNA"/>
</dbReference>
<evidence type="ECO:0000313" key="2">
    <source>
        <dbReference type="EMBL" id="AGC71159.1"/>
    </source>
</evidence>
<protein>
    <submittedName>
        <fullName evidence="2">Uncharacterized protein</fullName>
    </submittedName>
</protein>
<dbReference type="AlphaFoldDB" id="L7VUK7"/>
<evidence type="ECO:0000256" key="1">
    <source>
        <dbReference type="SAM" id="MobiDB-lite"/>
    </source>
</evidence>